<dbReference type="Pfam" id="PF00106">
    <property type="entry name" value="adh_short"/>
    <property type="match status" value="1"/>
</dbReference>
<protein>
    <submittedName>
        <fullName evidence="1">Oxidoreductase, short chain dehydrogenase/reductase family protein</fullName>
    </submittedName>
</protein>
<dbReference type="PROSITE" id="PS51257">
    <property type="entry name" value="PROKAR_LIPOPROTEIN"/>
    <property type="match status" value="1"/>
</dbReference>
<dbReference type="EMBL" id="BMAT01012088">
    <property type="protein sequence ID" value="GFR85551.1"/>
    <property type="molecule type" value="Genomic_DNA"/>
</dbReference>
<dbReference type="InterPro" id="IPR036291">
    <property type="entry name" value="NAD(P)-bd_dom_sf"/>
</dbReference>
<proteinExistence type="predicted"/>
<reference evidence="1 2" key="1">
    <citation type="journal article" date="2021" name="Elife">
        <title>Chloroplast acquisition without the gene transfer in kleptoplastic sea slugs, Plakobranchus ocellatus.</title>
        <authorList>
            <person name="Maeda T."/>
            <person name="Takahashi S."/>
            <person name="Yoshida T."/>
            <person name="Shimamura S."/>
            <person name="Takaki Y."/>
            <person name="Nagai Y."/>
            <person name="Toyoda A."/>
            <person name="Suzuki Y."/>
            <person name="Arimoto A."/>
            <person name="Ishii H."/>
            <person name="Satoh N."/>
            <person name="Nishiyama T."/>
            <person name="Hasebe M."/>
            <person name="Maruyama T."/>
            <person name="Minagawa J."/>
            <person name="Obokata J."/>
            <person name="Shigenobu S."/>
        </authorList>
    </citation>
    <scope>NUCLEOTIDE SEQUENCE [LARGE SCALE GENOMIC DNA]</scope>
</reference>
<dbReference type="AlphaFoldDB" id="A0AAV4GLJ3"/>
<evidence type="ECO:0000313" key="2">
    <source>
        <dbReference type="Proteomes" id="UP000762676"/>
    </source>
</evidence>
<dbReference type="InterPro" id="IPR002347">
    <property type="entry name" value="SDR_fam"/>
</dbReference>
<dbReference type="SUPFAM" id="SSF51735">
    <property type="entry name" value="NAD(P)-binding Rossmann-fold domains"/>
    <property type="match status" value="1"/>
</dbReference>
<sequence>MSSLEGKSVIVTGSSSGIGLATACMFASKGSNVTVCGRDAQRLQDAVKACEDARNKAGHDNAKVISVAGDITDQAVIKDTVEKTLDAFGRLDILGGGVGKSGDRTPDLRTFRFTHYQNAALTGGPTAL</sequence>
<organism evidence="1 2">
    <name type="scientific">Elysia marginata</name>
    <dbReference type="NCBI Taxonomy" id="1093978"/>
    <lineage>
        <taxon>Eukaryota</taxon>
        <taxon>Metazoa</taxon>
        <taxon>Spiralia</taxon>
        <taxon>Lophotrochozoa</taxon>
        <taxon>Mollusca</taxon>
        <taxon>Gastropoda</taxon>
        <taxon>Heterobranchia</taxon>
        <taxon>Euthyneura</taxon>
        <taxon>Panpulmonata</taxon>
        <taxon>Sacoglossa</taxon>
        <taxon>Placobranchoidea</taxon>
        <taxon>Plakobranchidae</taxon>
        <taxon>Elysia</taxon>
    </lineage>
</organism>
<dbReference type="PRINTS" id="PR00081">
    <property type="entry name" value="GDHRDH"/>
</dbReference>
<dbReference type="PANTHER" id="PTHR44115">
    <property type="entry name" value="PROTEIN CBG09704"/>
    <property type="match status" value="1"/>
</dbReference>
<accession>A0AAV4GLJ3</accession>
<evidence type="ECO:0000313" key="1">
    <source>
        <dbReference type="EMBL" id="GFR85551.1"/>
    </source>
</evidence>
<name>A0AAV4GLJ3_9GAST</name>
<comment type="caution">
    <text evidence="1">The sequence shown here is derived from an EMBL/GenBank/DDBJ whole genome shotgun (WGS) entry which is preliminary data.</text>
</comment>
<gene>
    <name evidence="1" type="ORF">ElyMa_006031100</name>
</gene>
<keyword evidence="2" id="KW-1185">Reference proteome</keyword>
<dbReference type="PANTHER" id="PTHR44115:SF4">
    <property type="entry name" value="OXIDOREDUCTASE"/>
    <property type="match status" value="1"/>
</dbReference>
<dbReference type="Proteomes" id="UP000762676">
    <property type="component" value="Unassembled WGS sequence"/>
</dbReference>
<dbReference type="Gene3D" id="3.40.50.720">
    <property type="entry name" value="NAD(P)-binding Rossmann-like Domain"/>
    <property type="match status" value="1"/>
</dbReference>